<reference evidence="3" key="1">
    <citation type="journal article" date="2019" name="Int. J. Syst. Evol. Microbiol.">
        <title>The Global Catalogue of Microorganisms (GCM) 10K type strain sequencing project: providing services to taxonomists for standard genome sequencing and annotation.</title>
        <authorList>
            <consortium name="The Broad Institute Genomics Platform"/>
            <consortium name="The Broad Institute Genome Sequencing Center for Infectious Disease"/>
            <person name="Wu L."/>
            <person name="Ma J."/>
        </authorList>
    </citation>
    <scope>NUCLEOTIDE SEQUENCE [LARGE SCALE GENOMIC DNA]</scope>
    <source>
        <strain evidence="3">NBRC 105857</strain>
    </source>
</reference>
<comment type="caution">
    <text evidence="2">The sequence shown here is derived from an EMBL/GenBank/DDBJ whole genome shotgun (WGS) entry which is preliminary data.</text>
</comment>
<evidence type="ECO:0000313" key="2">
    <source>
        <dbReference type="EMBL" id="GLR25699.1"/>
    </source>
</evidence>
<gene>
    <name evidence="2" type="ORF">GCM10007875_07870</name>
</gene>
<proteinExistence type="predicted"/>
<dbReference type="SUPFAM" id="SSF75304">
    <property type="entry name" value="Amidase signature (AS) enzymes"/>
    <property type="match status" value="1"/>
</dbReference>
<dbReference type="Pfam" id="PF01425">
    <property type="entry name" value="Amidase"/>
    <property type="match status" value="1"/>
</dbReference>
<dbReference type="Gene3D" id="3.90.1300.10">
    <property type="entry name" value="Amidase signature (AS) domain"/>
    <property type="match status" value="1"/>
</dbReference>
<evidence type="ECO:0000259" key="1">
    <source>
        <dbReference type="Pfam" id="PF01425"/>
    </source>
</evidence>
<protein>
    <submittedName>
        <fullName evidence="2">Amidase</fullName>
    </submittedName>
</protein>
<dbReference type="InterPro" id="IPR023631">
    <property type="entry name" value="Amidase_dom"/>
</dbReference>
<name>A0ABQ5YSC3_9BURK</name>
<feature type="domain" description="Amidase" evidence="1">
    <location>
        <begin position="25"/>
        <end position="446"/>
    </location>
</feature>
<dbReference type="InterPro" id="IPR000120">
    <property type="entry name" value="Amidase"/>
</dbReference>
<dbReference type="PANTHER" id="PTHR11895">
    <property type="entry name" value="TRANSAMIDASE"/>
    <property type="match status" value="1"/>
</dbReference>
<dbReference type="PROSITE" id="PS00571">
    <property type="entry name" value="AMIDASES"/>
    <property type="match status" value="1"/>
</dbReference>
<dbReference type="EMBL" id="BSOJ01000007">
    <property type="protein sequence ID" value="GLR25699.1"/>
    <property type="molecule type" value="Genomic_DNA"/>
</dbReference>
<sequence>MNNLHEFSALELRDLIFAKKASVSEVVRAHIARIELYNPTLNAVVTDRFEAALEEAQAADQQLAAGQATGALFGLPVLHKDSFMTKGLRTTFGSRAFENHVPTEDSAVVRLQKAAGAITLGKTNLPEFGAGSHTFNAVFGATHNPYKPGYSPGGSSGGSAAALAAGFVPLADGSDMGGSLRNPASFCNVVGIRPSLGRVAMSPTGNAFNALTVGGPMARNVRDLALYMSVLCNADGGDPLSGHHAFSAQLQAINTKGMRIAYSANLGGLPFEPAVQSVVEQGVRVLTDMGCAVEEAEPQFKGADDAFDVLRALAFATSYAPLRAEKGELLKKTVRWNIDKGLNQSGADVARAERMHTQMFNRMRLFLQRYDFLVCPVSQVLPFPVDEEYPIEINGQPMDDYVAWMRSASRISLSGHPAMSVPCGFTDDGFPVGLQIVGRYGQEQALMEFALQFETANPVGKIRPAGFK</sequence>
<dbReference type="RefSeq" id="WP_284280127.1">
    <property type="nucleotide sequence ID" value="NZ_BSOJ01000007.1"/>
</dbReference>
<dbReference type="Proteomes" id="UP001156664">
    <property type="component" value="Unassembled WGS sequence"/>
</dbReference>
<evidence type="ECO:0000313" key="3">
    <source>
        <dbReference type="Proteomes" id="UP001156664"/>
    </source>
</evidence>
<dbReference type="PANTHER" id="PTHR11895:SF76">
    <property type="entry name" value="INDOLEACETAMIDE HYDROLASE"/>
    <property type="match status" value="1"/>
</dbReference>
<dbReference type="InterPro" id="IPR036928">
    <property type="entry name" value="AS_sf"/>
</dbReference>
<keyword evidence="3" id="KW-1185">Reference proteome</keyword>
<dbReference type="InterPro" id="IPR020556">
    <property type="entry name" value="Amidase_CS"/>
</dbReference>
<accession>A0ABQ5YSC3</accession>
<organism evidence="2 3">
    <name type="scientific">Limnobacter litoralis</name>
    <dbReference type="NCBI Taxonomy" id="481366"/>
    <lineage>
        <taxon>Bacteria</taxon>
        <taxon>Pseudomonadati</taxon>
        <taxon>Pseudomonadota</taxon>
        <taxon>Betaproteobacteria</taxon>
        <taxon>Burkholderiales</taxon>
        <taxon>Burkholderiaceae</taxon>
        <taxon>Limnobacter</taxon>
    </lineage>
</organism>